<feature type="region of interest" description="Disordered" evidence="1">
    <location>
        <begin position="247"/>
        <end position="278"/>
    </location>
</feature>
<evidence type="ECO:0000313" key="3">
    <source>
        <dbReference type="Proteomes" id="UP000235388"/>
    </source>
</evidence>
<keyword evidence="3" id="KW-1185">Reference proteome</keyword>
<name>A0A2N5UHL8_9BASI</name>
<sequence length="414" mass="45967">MNNWDLQSDQTASGDSNLSISEWFNHLITPPSKRHVPELFDGTAHLVEKRDQRCEAFLQITGQKSTVSADPPAANTRKRSQPQNAPPPPPKTKKVQSESNKIVIDWPVSRKDFEAFKAQVVKAIMEKENELFGVYVEKQDLNGNVQWFVKVPNDHMFAANQKQQLESDSIFKQFVAVSSKLKDNCKISCCLVQKDPRVIAERESAFSQLRVAHGNRDPLPPQDPHPEPTESAVSAEAHYKIIQRLEATNPPNPTSSTPASLSSLAQTLPSSPSQTTTLAQESFPTFPIQQPYSNQIIPGYYPFPMPYPQPRQAPPPAHPGTSSNVNAPGVNINSPLDFNDNSTLANFLQFAHIEPEYLPVVQKGLGDLGITHWSMFQWFQDDELTAKGVPPGAAQSLVNKVKEYGPFLRRSNGA</sequence>
<evidence type="ECO:0000256" key="1">
    <source>
        <dbReference type="SAM" id="MobiDB-lite"/>
    </source>
</evidence>
<feature type="compositionally biased region" description="Low complexity" evidence="1">
    <location>
        <begin position="254"/>
        <end position="278"/>
    </location>
</feature>
<evidence type="ECO:0000313" key="2">
    <source>
        <dbReference type="EMBL" id="PLW37244.1"/>
    </source>
</evidence>
<reference evidence="2 3" key="1">
    <citation type="submission" date="2017-11" db="EMBL/GenBank/DDBJ databases">
        <title>De novo assembly and phasing of dikaryotic genomes from two isolates of Puccinia coronata f. sp. avenae, the causal agent of oat crown rust.</title>
        <authorList>
            <person name="Miller M.E."/>
            <person name="Zhang Y."/>
            <person name="Omidvar V."/>
            <person name="Sperschneider J."/>
            <person name="Schwessinger B."/>
            <person name="Raley C."/>
            <person name="Palmer J.M."/>
            <person name="Garnica D."/>
            <person name="Upadhyaya N."/>
            <person name="Rathjen J."/>
            <person name="Taylor J.M."/>
            <person name="Park R.F."/>
            <person name="Dodds P.N."/>
            <person name="Hirsch C.D."/>
            <person name="Kianian S.F."/>
            <person name="Figueroa M."/>
        </authorList>
    </citation>
    <scope>NUCLEOTIDE SEQUENCE [LARGE SCALE GENOMIC DNA]</scope>
    <source>
        <strain evidence="2">12NC29</strain>
    </source>
</reference>
<organism evidence="2 3">
    <name type="scientific">Puccinia coronata f. sp. avenae</name>
    <dbReference type="NCBI Taxonomy" id="200324"/>
    <lineage>
        <taxon>Eukaryota</taxon>
        <taxon>Fungi</taxon>
        <taxon>Dikarya</taxon>
        <taxon>Basidiomycota</taxon>
        <taxon>Pucciniomycotina</taxon>
        <taxon>Pucciniomycetes</taxon>
        <taxon>Pucciniales</taxon>
        <taxon>Pucciniaceae</taxon>
        <taxon>Puccinia</taxon>
    </lineage>
</organism>
<feature type="region of interest" description="Disordered" evidence="1">
    <location>
        <begin position="213"/>
        <end position="233"/>
    </location>
</feature>
<feature type="region of interest" description="Disordered" evidence="1">
    <location>
        <begin position="62"/>
        <end position="99"/>
    </location>
</feature>
<dbReference type="EMBL" id="PGCJ01000225">
    <property type="protein sequence ID" value="PLW37244.1"/>
    <property type="molecule type" value="Genomic_DNA"/>
</dbReference>
<dbReference type="AlphaFoldDB" id="A0A2N5UHL8"/>
<dbReference type="OrthoDB" id="10645474at2759"/>
<comment type="caution">
    <text evidence="2">The sequence shown here is derived from an EMBL/GenBank/DDBJ whole genome shotgun (WGS) entry which is preliminary data.</text>
</comment>
<proteinExistence type="predicted"/>
<dbReference type="Proteomes" id="UP000235388">
    <property type="component" value="Unassembled WGS sequence"/>
</dbReference>
<gene>
    <name evidence="2" type="ORF">PCANC_18607</name>
</gene>
<accession>A0A2N5UHL8</accession>
<protein>
    <submittedName>
        <fullName evidence="2">Uncharacterized protein</fullName>
    </submittedName>
</protein>